<dbReference type="Gene3D" id="3.90.550.10">
    <property type="entry name" value="Spore Coat Polysaccharide Biosynthesis Protein SpsA, Chain A"/>
    <property type="match status" value="1"/>
</dbReference>
<dbReference type="EMBL" id="JBHZPZ010000021">
    <property type="protein sequence ID" value="MFE3869273.1"/>
    <property type="molecule type" value="Genomic_DNA"/>
</dbReference>
<evidence type="ECO:0000313" key="3">
    <source>
        <dbReference type="Proteomes" id="UP001600109"/>
    </source>
</evidence>
<name>A0ABW6HZ25_9FLAO</name>
<gene>
    <name evidence="2" type="ORF">ACFX5E_14505</name>
</gene>
<sequence>MNSAPIILFTYKRLDTLERCIASLQKCPESKQSNLIIVCDFAAKEADIEKVNAVRQFLPTISGFKDIEIIERDKNYGVDYNIIDGIQLMAERYDQFIVVEDDLVVAPGFLRFLNVSLNFYKKNTDVLSVSGFSFVDKIPENYLYDGYFAKRTCPWGWATWSDKIKEVDWEIKDKNAFLNSNKVQKDFNEWGSDRSRMLMNTLQGKIRAWDIRLDYHQFLCGSCTLYPVATLVQNIGFGSEDASNTFGYNRFKTKFKPNSKDAITLPDSVLFNKVISKNFISKNSLEQRIFTRVMKLINYKN</sequence>
<feature type="domain" description="Glycosyltransferase 2-like" evidence="1">
    <location>
        <begin position="6"/>
        <end position="111"/>
    </location>
</feature>
<evidence type="ECO:0000259" key="1">
    <source>
        <dbReference type="Pfam" id="PF00535"/>
    </source>
</evidence>
<dbReference type="InterPro" id="IPR001173">
    <property type="entry name" value="Glyco_trans_2-like"/>
</dbReference>
<keyword evidence="3" id="KW-1185">Reference proteome</keyword>
<keyword evidence="2" id="KW-0328">Glycosyltransferase</keyword>
<accession>A0ABW6HZ25</accession>
<dbReference type="GO" id="GO:0016757">
    <property type="term" value="F:glycosyltransferase activity"/>
    <property type="evidence" value="ECO:0007669"/>
    <property type="project" value="UniProtKB-KW"/>
</dbReference>
<dbReference type="Pfam" id="PF00535">
    <property type="entry name" value="Glycos_transf_2"/>
    <property type="match status" value="1"/>
</dbReference>
<keyword evidence="2" id="KW-0808">Transferase</keyword>
<organism evidence="2 3">
    <name type="scientific">Flavobacterium xylosi</name>
    <dbReference type="NCBI Taxonomy" id="3230415"/>
    <lineage>
        <taxon>Bacteria</taxon>
        <taxon>Pseudomonadati</taxon>
        <taxon>Bacteroidota</taxon>
        <taxon>Flavobacteriia</taxon>
        <taxon>Flavobacteriales</taxon>
        <taxon>Flavobacteriaceae</taxon>
        <taxon>Flavobacterium</taxon>
    </lineage>
</organism>
<dbReference type="Proteomes" id="UP001600109">
    <property type="component" value="Unassembled WGS sequence"/>
</dbReference>
<protein>
    <submittedName>
        <fullName evidence="2">Glycosyltransferase family 2 protein</fullName>
        <ecNumber evidence="2">2.4.-.-</ecNumber>
    </submittedName>
</protein>
<dbReference type="SUPFAM" id="SSF53448">
    <property type="entry name" value="Nucleotide-diphospho-sugar transferases"/>
    <property type="match status" value="1"/>
</dbReference>
<dbReference type="InterPro" id="IPR029044">
    <property type="entry name" value="Nucleotide-diphossugar_trans"/>
</dbReference>
<dbReference type="RefSeq" id="WP_379855881.1">
    <property type="nucleotide sequence ID" value="NZ_JBHZPZ010000021.1"/>
</dbReference>
<dbReference type="EC" id="2.4.-.-" evidence="2"/>
<reference evidence="2 3" key="1">
    <citation type="submission" date="2024-06" db="EMBL/GenBank/DDBJ databases">
        <title>Flavobacterium spp. isolated from glacier.</title>
        <authorList>
            <person name="Han D."/>
        </authorList>
    </citation>
    <scope>NUCLEOTIDE SEQUENCE [LARGE SCALE GENOMIC DNA]</scope>
    <source>
        <strain evidence="2 3">LS2P90</strain>
    </source>
</reference>
<comment type="caution">
    <text evidence="2">The sequence shown here is derived from an EMBL/GenBank/DDBJ whole genome shotgun (WGS) entry which is preliminary data.</text>
</comment>
<proteinExistence type="predicted"/>
<evidence type="ECO:0000313" key="2">
    <source>
        <dbReference type="EMBL" id="MFE3869273.1"/>
    </source>
</evidence>